<evidence type="ECO:0000313" key="2">
    <source>
        <dbReference type="Proteomes" id="UP001209885"/>
    </source>
</evidence>
<sequence>MKFKENNLPEEGQAVYIAGTDLQPNKISIASYTDKPAESRGINEIGLVHIMKWEVFSSEEEAVNALIKKQDF</sequence>
<dbReference type="Proteomes" id="UP001209885">
    <property type="component" value="Unassembled WGS sequence"/>
</dbReference>
<evidence type="ECO:0000313" key="1">
    <source>
        <dbReference type="EMBL" id="MCX2744278.1"/>
    </source>
</evidence>
<proteinExistence type="predicted"/>
<keyword evidence="2" id="KW-1185">Reference proteome</keyword>
<protein>
    <submittedName>
        <fullName evidence="1">Uncharacterized protein</fullName>
    </submittedName>
</protein>
<dbReference type="EMBL" id="JAPFQN010000005">
    <property type="protein sequence ID" value="MCX2744278.1"/>
    <property type="molecule type" value="Genomic_DNA"/>
</dbReference>
<name>A0ABT3RR73_9BACT</name>
<accession>A0ABT3RR73</accession>
<reference evidence="1 2" key="1">
    <citation type="submission" date="2022-11" db="EMBL/GenBank/DDBJ databases">
        <title>The characterization of three novel Bacteroidetes species and genomic analysis of their roles in tidal elemental geochemical cycles.</title>
        <authorList>
            <person name="Ma K."/>
        </authorList>
    </citation>
    <scope>NUCLEOTIDE SEQUENCE [LARGE SCALE GENOMIC DNA]</scope>
    <source>
        <strain evidence="1 2">M17</strain>
    </source>
</reference>
<dbReference type="RefSeq" id="WP_266056742.1">
    <property type="nucleotide sequence ID" value="NZ_JAPFQN010000005.1"/>
</dbReference>
<organism evidence="1 2">
    <name type="scientific">Mangrovivirga halotolerans</name>
    <dbReference type="NCBI Taxonomy" id="2993936"/>
    <lineage>
        <taxon>Bacteria</taxon>
        <taxon>Pseudomonadati</taxon>
        <taxon>Bacteroidota</taxon>
        <taxon>Cytophagia</taxon>
        <taxon>Cytophagales</taxon>
        <taxon>Mangrovivirgaceae</taxon>
        <taxon>Mangrovivirga</taxon>
    </lineage>
</organism>
<comment type="caution">
    <text evidence="1">The sequence shown here is derived from an EMBL/GenBank/DDBJ whole genome shotgun (WGS) entry which is preliminary data.</text>
</comment>
<gene>
    <name evidence="1" type="ORF">OO013_10395</name>
</gene>